<sequence length="500" mass="57051">MEEDLFEEQLDMVRQRVAKLESFSIEVLDSYLSGHDWEASLKRFLDAHAHEFLHFDAGGSDVAQSHLWYKVYVDFNSTIESLMEREVARMGMAYDDFAPIFQRAFDAAFGETGELPAGESGGAIHSLVRRLSQYGDFESFGMMMQKEAQRMAAEAEADAEDLRIEASDKFLRVLWDVENVPYPRGVQPQDVTEAVLQMLSRHGLTGPGVDDLVTVFYSPQKRTVAPRQAEAMDKAEFEQVFCGTKREDADRKLVRRLHQDMRVLPRDGDRTTFVLISSDQDFRTEIRRATQSGFKVYVVHTAPENSNHLRTLERFASGVLGWREEVLARLEPAMPPRGRQHADDDATDAAVADAADLDGTAGGREQHRRGRSEAQSQRGRRARGRRRRNGGDPPNRPHRGQVDGEALELPTEQRFTGRCTRWRVSKKKNYGFLESPQHPRVFVHNTAIQNVRGFRLLHKGEIVEYEVAQNDKGFLAPRVWVLHGHDQDREYPEEEPGWNS</sequence>
<dbReference type="GO" id="GO:0005737">
    <property type="term" value="C:cytoplasm"/>
    <property type="evidence" value="ECO:0007669"/>
    <property type="project" value="UniProtKB-SubCell"/>
</dbReference>
<dbReference type="Pfam" id="PF11527">
    <property type="entry name" value="ARL2_Bind_BART"/>
    <property type="match status" value="1"/>
</dbReference>
<dbReference type="InterPro" id="IPR012340">
    <property type="entry name" value="NA-bd_OB-fold"/>
</dbReference>
<dbReference type="InterPro" id="IPR042541">
    <property type="entry name" value="BART_sf"/>
</dbReference>
<evidence type="ECO:0000256" key="2">
    <source>
        <dbReference type="ARBA" id="ARBA00004496"/>
    </source>
</evidence>
<dbReference type="EMBL" id="HBGJ01046277">
    <property type="protein sequence ID" value="CAD9270678.1"/>
    <property type="molecule type" value="Transcribed_RNA"/>
</dbReference>
<name>A0A7S1UKC6_9STRA</name>
<evidence type="ECO:0000256" key="3">
    <source>
        <dbReference type="ARBA" id="ARBA00022490"/>
    </source>
</evidence>
<dbReference type="GO" id="GO:0003676">
    <property type="term" value="F:nucleic acid binding"/>
    <property type="evidence" value="ECO:0007669"/>
    <property type="project" value="InterPro"/>
</dbReference>
<evidence type="ECO:0000259" key="7">
    <source>
        <dbReference type="PROSITE" id="PS51857"/>
    </source>
</evidence>
<gene>
    <name evidence="8" type="ORF">PPAR1163_LOCUS29117</name>
</gene>
<evidence type="ECO:0000256" key="6">
    <source>
        <dbReference type="SAM" id="MobiDB-lite"/>
    </source>
</evidence>
<comment type="subcellular location">
    <subcellularLocation>
        <location evidence="1">Cell projection</location>
        <location evidence="1">Cilium</location>
    </subcellularLocation>
    <subcellularLocation>
        <location evidence="2">Cytoplasm</location>
    </subcellularLocation>
</comment>
<accession>A0A7S1UKC6</accession>
<dbReference type="AlphaFoldDB" id="A0A7S1UKC6"/>
<feature type="compositionally biased region" description="Basic residues" evidence="6">
    <location>
        <begin position="378"/>
        <end position="388"/>
    </location>
</feature>
<dbReference type="Pfam" id="PF01936">
    <property type="entry name" value="NYN"/>
    <property type="match status" value="1"/>
</dbReference>
<dbReference type="Gene3D" id="2.40.50.140">
    <property type="entry name" value="Nucleic acid-binding proteins"/>
    <property type="match status" value="1"/>
</dbReference>
<dbReference type="SMART" id="SM00357">
    <property type="entry name" value="CSP"/>
    <property type="match status" value="1"/>
</dbReference>
<feature type="region of interest" description="Disordered" evidence="6">
    <location>
        <begin position="358"/>
        <end position="410"/>
    </location>
</feature>
<evidence type="ECO:0000256" key="1">
    <source>
        <dbReference type="ARBA" id="ARBA00004138"/>
    </source>
</evidence>
<dbReference type="Gene3D" id="1.20.1520.10">
    <property type="entry name" value="ADP-ribosylation factor-like 2-binding protein, domain"/>
    <property type="match status" value="1"/>
</dbReference>
<evidence type="ECO:0000256" key="5">
    <source>
        <dbReference type="ARBA" id="ARBA00023273"/>
    </source>
</evidence>
<keyword evidence="3" id="KW-0963">Cytoplasm</keyword>
<dbReference type="InterPro" id="IPR019844">
    <property type="entry name" value="CSD_CS"/>
</dbReference>
<dbReference type="InterPro" id="IPR011129">
    <property type="entry name" value="CSD"/>
</dbReference>
<keyword evidence="5" id="KW-0966">Cell projection</keyword>
<proteinExistence type="predicted"/>
<dbReference type="Gene3D" id="3.40.50.1010">
    <property type="entry name" value="5'-nuclease"/>
    <property type="match status" value="1"/>
</dbReference>
<evidence type="ECO:0000313" key="8">
    <source>
        <dbReference type="EMBL" id="CAD9270678.1"/>
    </source>
</evidence>
<protein>
    <recommendedName>
        <fullName evidence="7">CSD domain-containing protein</fullName>
    </recommendedName>
</protein>
<feature type="domain" description="CSD" evidence="7">
    <location>
        <begin position="414"/>
        <end position="481"/>
    </location>
</feature>
<reference evidence="8" key="1">
    <citation type="submission" date="2021-01" db="EMBL/GenBank/DDBJ databases">
        <authorList>
            <person name="Corre E."/>
            <person name="Pelletier E."/>
            <person name="Niang G."/>
            <person name="Scheremetjew M."/>
            <person name="Finn R."/>
            <person name="Kale V."/>
            <person name="Holt S."/>
            <person name="Cochrane G."/>
            <person name="Meng A."/>
            <person name="Brown T."/>
            <person name="Cohen L."/>
        </authorList>
    </citation>
    <scope>NUCLEOTIDE SEQUENCE</scope>
    <source>
        <strain evidence="8">CCMP2877</strain>
    </source>
</reference>
<dbReference type="Pfam" id="PF00313">
    <property type="entry name" value="CSD"/>
    <property type="match status" value="1"/>
</dbReference>
<dbReference type="InterPro" id="IPR023379">
    <property type="entry name" value="BART_dom"/>
</dbReference>
<dbReference type="PROSITE" id="PS00352">
    <property type="entry name" value="CSD_1"/>
    <property type="match status" value="1"/>
</dbReference>
<dbReference type="GO" id="GO:0005929">
    <property type="term" value="C:cilium"/>
    <property type="evidence" value="ECO:0007669"/>
    <property type="project" value="UniProtKB-SubCell"/>
</dbReference>
<keyword evidence="4" id="KW-0969">Cilium</keyword>
<dbReference type="InterPro" id="IPR021139">
    <property type="entry name" value="NYN"/>
</dbReference>
<evidence type="ECO:0000256" key="4">
    <source>
        <dbReference type="ARBA" id="ARBA00023069"/>
    </source>
</evidence>
<dbReference type="GO" id="GO:0004540">
    <property type="term" value="F:RNA nuclease activity"/>
    <property type="evidence" value="ECO:0007669"/>
    <property type="project" value="InterPro"/>
</dbReference>
<dbReference type="SUPFAM" id="SSF50249">
    <property type="entry name" value="Nucleic acid-binding proteins"/>
    <property type="match status" value="1"/>
</dbReference>
<organism evidence="8">
    <name type="scientific">Phaeomonas parva</name>
    <dbReference type="NCBI Taxonomy" id="124430"/>
    <lineage>
        <taxon>Eukaryota</taxon>
        <taxon>Sar</taxon>
        <taxon>Stramenopiles</taxon>
        <taxon>Ochrophyta</taxon>
        <taxon>Pinguiophyceae</taxon>
        <taxon>Pinguiochrysidales</taxon>
        <taxon>Pinguiochrysidaceae</taxon>
        <taxon>Phaeomonas</taxon>
    </lineage>
</organism>
<dbReference type="PROSITE" id="PS51857">
    <property type="entry name" value="CSD_2"/>
    <property type="match status" value="1"/>
</dbReference>
<dbReference type="InterPro" id="IPR002059">
    <property type="entry name" value="CSP_DNA-bd"/>
</dbReference>